<dbReference type="GO" id="GO:0043565">
    <property type="term" value="F:sequence-specific DNA binding"/>
    <property type="evidence" value="ECO:0007669"/>
    <property type="project" value="InterPro"/>
</dbReference>
<evidence type="ECO:0000256" key="1">
    <source>
        <dbReference type="ARBA" id="ARBA00023015"/>
    </source>
</evidence>
<sequence length="412" mass="47951">MEHKQLDLFYQAVTACNVGCCVIFKDNSNLSQTDNGLRLRLYEDYNYQTLQVFLEQYITPGRLVRYEDAFGMFHILLHIPSQYLYDYESPHFVIGPYLESRPPEEQVQQIMERMHIPDQLYQDIRLFYGSTPVLPDMESFESLVLNLSQGLFHTEYTVTHLPDKNEFHMENSPMILKLRERPQISVSTIEERYEVENQMLAAISAGDDKKAHELYQKFQTFQLRPRSDNALQNKRHGVIILNTLFRKAVESGGVPPLYIDDLSGKFAILINEARTERALDHLSADMLRKYCLMVKNHSMTGYSKVVKEVISYIDFHYAEDLSLAFFAEMFSMSKNYLSGLFKKETGITLTNYIHQVRIRRAVTLINASSLSITTIAASCGYNDINYFIRMFRRFLGMSPKQYQKSILHPEQP</sequence>
<evidence type="ECO:0000313" key="6">
    <source>
        <dbReference type="Proteomes" id="UP000245412"/>
    </source>
</evidence>
<dbReference type="SUPFAM" id="SSF46689">
    <property type="entry name" value="Homeodomain-like"/>
    <property type="match status" value="2"/>
</dbReference>
<protein>
    <submittedName>
        <fullName evidence="5">AraC-like DNA-binding protein</fullName>
    </submittedName>
</protein>
<gene>
    <name evidence="5" type="ORF">C7383_101628</name>
</gene>
<keyword evidence="6" id="KW-1185">Reference proteome</keyword>
<evidence type="ECO:0000256" key="3">
    <source>
        <dbReference type="ARBA" id="ARBA00023163"/>
    </source>
</evidence>
<dbReference type="InterPro" id="IPR018062">
    <property type="entry name" value="HTH_AraC-typ_CS"/>
</dbReference>
<dbReference type="AlphaFoldDB" id="A0AB73TAD0"/>
<keyword evidence="1" id="KW-0805">Transcription regulation</keyword>
<comment type="caution">
    <text evidence="5">The sequence shown here is derived from an EMBL/GenBank/DDBJ whole genome shotgun (WGS) entry which is preliminary data.</text>
</comment>
<dbReference type="InterPro" id="IPR020449">
    <property type="entry name" value="Tscrpt_reg_AraC-type_HTH"/>
</dbReference>
<dbReference type="GO" id="GO:0003700">
    <property type="term" value="F:DNA-binding transcription factor activity"/>
    <property type="evidence" value="ECO:0007669"/>
    <property type="project" value="InterPro"/>
</dbReference>
<dbReference type="PRINTS" id="PR00032">
    <property type="entry name" value="HTHARAC"/>
</dbReference>
<dbReference type="InterPro" id="IPR009057">
    <property type="entry name" value="Homeodomain-like_sf"/>
</dbReference>
<keyword evidence="2" id="KW-0238">DNA-binding</keyword>
<proteinExistence type="predicted"/>
<evidence type="ECO:0000313" key="5">
    <source>
        <dbReference type="EMBL" id="PWJ79247.1"/>
    </source>
</evidence>
<dbReference type="PROSITE" id="PS01124">
    <property type="entry name" value="HTH_ARAC_FAMILY_2"/>
    <property type="match status" value="1"/>
</dbReference>
<accession>A0AB73TAD0</accession>
<dbReference type="EMBL" id="QGGY01000001">
    <property type="protein sequence ID" value="PWJ79247.1"/>
    <property type="molecule type" value="Genomic_DNA"/>
</dbReference>
<dbReference type="RefSeq" id="WP_109624642.1">
    <property type="nucleotide sequence ID" value="NZ_JANKBI010000001.1"/>
</dbReference>
<dbReference type="PANTHER" id="PTHR43280">
    <property type="entry name" value="ARAC-FAMILY TRANSCRIPTIONAL REGULATOR"/>
    <property type="match status" value="1"/>
</dbReference>
<dbReference type="PANTHER" id="PTHR43280:SF34">
    <property type="entry name" value="ARAC-FAMILY TRANSCRIPTIONAL REGULATOR"/>
    <property type="match status" value="1"/>
</dbReference>
<dbReference type="Proteomes" id="UP000245412">
    <property type="component" value="Unassembled WGS sequence"/>
</dbReference>
<dbReference type="PROSITE" id="PS00041">
    <property type="entry name" value="HTH_ARAC_FAMILY_1"/>
    <property type="match status" value="1"/>
</dbReference>
<keyword evidence="3" id="KW-0804">Transcription</keyword>
<evidence type="ECO:0000259" key="4">
    <source>
        <dbReference type="PROSITE" id="PS01124"/>
    </source>
</evidence>
<evidence type="ECO:0000256" key="2">
    <source>
        <dbReference type="ARBA" id="ARBA00023125"/>
    </source>
</evidence>
<dbReference type="Pfam" id="PF12833">
    <property type="entry name" value="HTH_18"/>
    <property type="match status" value="1"/>
</dbReference>
<dbReference type="SMART" id="SM00342">
    <property type="entry name" value="HTH_ARAC"/>
    <property type="match status" value="1"/>
</dbReference>
<reference evidence="5 6" key="1">
    <citation type="submission" date="2018-05" db="EMBL/GenBank/DDBJ databases">
        <authorList>
            <person name="Goeker M."/>
            <person name="Huntemann M."/>
            <person name="Clum A."/>
            <person name="Pillay M."/>
            <person name="Palaniappan K."/>
            <person name="Varghese N."/>
            <person name="Mikhailova N."/>
            <person name="Stamatis D."/>
            <person name="Reddy T."/>
            <person name="Daum C."/>
            <person name="Shapiro N."/>
            <person name="Ivanova N."/>
            <person name="Kyrpides N."/>
            <person name="Woyke T."/>
        </authorList>
    </citation>
    <scope>NUCLEOTIDE SEQUENCE [LARGE SCALE GENOMIC DNA]</scope>
    <source>
        <strain evidence="5 6">DSM 26524</strain>
    </source>
</reference>
<dbReference type="Gene3D" id="1.10.10.60">
    <property type="entry name" value="Homeodomain-like"/>
    <property type="match status" value="2"/>
</dbReference>
<name>A0AB73TAD0_9FIRM</name>
<organism evidence="5 6">
    <name type="scientific">Murimonas intestini</name>
    <dbReference type="NCBI Taxonomy" id="1337051"/>
    <lineage>
        <taxon>Bacteria</taxon>
        <taxon>Bacillati</taxon>
        <taxon>Bacillota</taxon>
        <taxon>Clostridia</taxon>
        <taxon>Lachnospirales</taxon>
        <taxon>Lachnospiraceae</taxon>
        <taxon>Murimonas</taxon>
    </lineage>
</organism>
<feature type="domain" description="HTH araC/xylS-type" evidence="4">
    <location>
        <begin position="307"/>
        <end position="405"/>
    </location>
</feature>
<dbReference type="InterPro" id="IPR018060">
    <property type="entry name" value="HTH_AraC"/>
</dbReference>